<keyword evidence="3" id="KW-1185">Reference proteome</keyword>
<dbReference type="PROSITE" id="PS51186">
    <property type="entry name" value="GNAT"/>
    <property type="match status" value="1"/>
</dbReference>
<dbReference type="EMBL" id="LR134476">
    <property type="protein sequence ID" value="VEI12666.1"/>
    <property type="molecule type" value="Genomic_DNA"/>
</dbReference>
<protein>
    <submittedName>
        <fullName evidence="2">Predicted acetyltransferase</fullName>
    </submittedName>
</protein>
<evidence type="ECO:0000313" key="3">
    <source>
        <dbReference type="Proteomes" id="UP000269542"/>
    </source>
</evidence>
<reference evidence="2 3" key="1">
    <citation type="submission" date="2018-12" db="EMBL/GenBank/DDBJ databases">
        <authorList>
            <consortium name="Pathogen Informatics"/>
        </authorList>
    </citation>
    <scope>NUCLEOTIDE SEQUENCE [LARGE SCALE GENOMIC DNA]</scope>
    <source>
        <strain evidence="2 3">NCTC13354</strain>
    </source>
</reference>
<dbReference type="InterPro" id="IPR016181">
    <property type="entry name" value="Acyl_CoA_acyltransferase"/>
</dbReference>
<dbReference type="OrthoDB" id="5241264at2"/>
<evidence type="ECO:0000313" key="2">
    <source>
        <dbReference type="EMBL" id="VEI12666.1"/>
    </source>
</evidence>
<dbReference type="KEGG" id="tbw:NCTC13354_00355"/>
<proteinExistence type="predicted"/>
<dbReference type="Pfam" id="PF00583">
    <property type="entry name" value="Acetyltransf_1"/>
    <property type="match status" value="1"/>
</dbReference>
<dbReference type="SUPFAM" id="SSF55729">
    <property type="entry name" value="Acyl-CoA N-acyltransferases (Nat)"/>
    <property type="match status" value="1"/>
</dbReference>
<name>A0A448PCL8_9ACTO</name>
<dbReference type="Pfam" id="PF13312">
    <property type="entry name" value="DUF4081"/>
    <property type="match status" value="1"/>
</dbReference>
<dbReference type="InterPro" id="IPR000182">
    <property type="entry name" value="GNAT_dom"/>
</dbReference>
<feature type="domain" description="N-acetyltransferase" evidence="1">
    <location>
        <begin position="138"/>
        <end position="282"/>
    </location>
</feature>
<accession>A0A448PCL8</accession>
<keyword evidence="2" id="KW-0808">Transferase</keyword>
<sequence>MRWLRRSRIRRLSALDKPAAIRLLERDPVATVLARVHIEAEPTRPAHALGLFDDDGELTALCWNGANLVPFGFDAAGLDLLAEHLLTSRQLCNSLVGPADQVLPLWERLDGGYSRPRDIRERQLSMVYEGREVVAPDPEVRAAQLGEGRLVVPASVAMFTEEVGYDPTVFGNAYTRRVHDLVRHGYTFVRIGPNEYGVPRVEFKADVGAIAGGVAQIQGVWTAPDLRGQGIAARAMVTVAHAVSAAIAPTVSLYVNDYNTAAVRAYQKAGFTTVGIYATVLL</sequence>
<dbReference type="Proteomes" id="UP000269542">
    <property type="component" value="Chromosome"/>
</dbReference>
<dbReference type="RefSeq" id="WP_126415851.1">
    <property type="nucleotide sequence ID" value="NZ_LR134476.1"/>
</dbReference>
<dbReference type="AlphaFoldDB" id="A0A448PCL8"/>
<gene>
    <name evidence="2" type="ORF">NCTC13354_00355</name>
</gene>
<organism evidence="2 3">
    <name type="scientific">Trueperella bialowiezensis</name>
    <dbReference type="NCBI Taxonomy" id="312285"/>
    <lineage>
        <taxon>Bacteria</taxon>
        <taxon>Bacillati</taxon>
        <taxon>Actinomycetota</taxon>
        <taxon>Actinomycetes</taxon>
        <taxon>Actinomycetales</taxon>
        <taxon>Actinomycetaceae</taxon>
        <taxon>Trueperella</taxon>
    </lineage>
</organism>
<dbReference type="InterPro" id="IPR025289">
    <property type="entry name" value="DUF4081"/>
</dbReference>
<evidence type="ECO:0000259" key="1">
    <source>
        <dbReference type="PROSITE" id="PS51186"/>
    </source>
</evidence>
<dbReference type="Gene3D" id="3.40.630.30">
    <property type="match status" value="1"/>
</dbReference>
<dbReference type="GO" id="GO:0016747">
    <property type="term" value="F:acyltransferase activity, transferring groups other than amino-acyl groups"/>
    <property type="evidence" value="ECO:0007669"/>
    <property type="project" value="InterPro"/>
</dbReference>